<feature type="region of interest" description="Disordered" evidence="1">
    <location>
        <begin position="41"/>
        <end position="79"/>
    </location>
</feature>
<evidence type="ECO:0000313" key="3">
    <source>
        <dbReference type="Proteomes" id="UP001302602"/>
    </source>
</evidence>
<gene>
    <name evidence="2" type="ORF">N657DRAFT_154460</name>
</gene>
<evidence type="ECO:0000256" key="1">
    <source>
        <dbReference type="SAM" id="MobiDB-lite"/>
    </source>
</evidence>
<dbReference type="Proteomes" id="UP001302602">
    <property type="component" value="Unassembled WGS sequence"/>
</dbReference>
<comment type="caution">
    <text evidence="2">The sequence shown here is derived from an EMBL/GenBank/DDBJ whole genome shotgun (WGS) entry which is preliminary data.</text>
</comment>
<protein>
    <submittedName>
        <fullName evidence="2">Uncharacterized protein</fullName>
    </submittedName>
</protein>
<evidence type="ECO:0000313" key="2">
    <source>
        <dbReference type="EMBL" id="KAK4120454.1"/>
    </source>
</evidence>
<dbReference type="EMBL" id="MU853238">
    <property type="protein sequence ID" value="KAK4120454.1"/>
    <property type="molecule type" value="Genomic_DNA"/>
</dbReference>
<sequence length="188" mass="20637">MLPNRVAAHSCPGSASQPRCGAACQVSDGLKRTDWLLGTPAPASQIPYFPRPQQARPLTPRPNQKRAVSPNPTPATSQRTVPEYTWCQWQQYGRFPVLRSSTAHVLQSHASILCCALRSDDPLPPQTTPKRCTARRIDGAGAVAVRAAQFTAWNVRPNRIRRANPATHKVPAAKTRRGLRVLPVVRLS</sequence>
<reference evidence="2" key="1">
    <citation type="journal article" date="2023" name="Mol. Phylogenet. Evol.">
        <title>Genome-scale phylogeny and comparative genomics of the fungal order Sordariales.</title>
        <authorList>
            <person name="Hensen N."/>
            <person name="Bonometti L."/>
            <person name="Westerberg I."/>
            <person name="Brannstrom I.O."/>
            <person name="Guillou S."/>
            <person name="Cros-Aarteil S."/>
            <person name="Calhoun S."/>
            <person name="Haridas S."/>
            <person name="Kuo A."/>
            <person name="Mondo S."/>
            <person name="Pangilinan J."/>
            <person name="Riley R."/>
            <person name="LaButti K."/>
            <person name="Andreopoulos B."/>
            <person name="Lipzen A."/>
            <person name="Chen C."/>
            <person name="Yan M."/>
            <person name="Daum C."/>
            <person name="Ng V."/>
            <person name="Clum A."/>
            <person name="Steindorff A."/>
            <person name="Ohm R.A."/>
            <person name="Martin F."/>
            <person name="Silar P."/>
            <person name="Natvig D.O."/>
            <person name="Lalanne C."/>
            <person name="Gautier V."/>
            <person name="Ament-Velasquez S.L."/>
            <person name="Kruys A."/>
            <person name="Hutchinson M.I."/>
            <person name="Powell A.J."/>
            <person name="Barry K."/>
            <person name="Miller A.N."/>
            <person name="Grigoriev I.V."/>
            <person name="Debuchy R."/>
            <person name="Gladieux P."/>
            <person name="Hiltunen Thoren M."/>
            <person name="Johannesson H."/>
        </authorList>
    </citation>
    <scope>NUCLEOTIDE SEQUENCE</scope>
    <source>
        <strain evidence="2">CBS 731.68</strain>
    </source>
</reference>
<dbReference type="RefSeq" id="XP_062644225.1">
    <property type="nucleotide sequence ID" value="XM_062785982.1"/>
</dbReference>
<keyword evidence="3" id="KW-1185">Reference proteome</keyword>
<dbReference type="AlphaFoldDB" id="A0AAN6TTM3"/>
<reference evidence="2" key="2">
    <citation type="submission" date="2023-05" db="EMBL/GenBank/DDBJ databases">
        <authorList>
            <consortium name="Lawrence Berkeley National Laboratory"/>
            <person name="Steindorff A."/>
            <person name="Hensen N."/>
            <person name="Bonometti L."/>
            <person name="Westerberg I."/>
            <person name="Brannstrom I.O."/>
            <person name="Guillou S."/>
            <person name="Cros-Aarteil S."/>
            <person name="Calhoun S."/>
            <person name="Haridas S."/>
            <person name="Kuo A."/>
            <person name="Mondo S."/>
            <person name="Pangilinan J."/>
            <person name="Riley R."/>
            <person name="Labutti K."/>
            <person name="Andreopoulos B."/>
            <person name="Lipzen A."/>
            <person name="Chen C."/>
            <person name="Yanf M."/>
            <person name="Daum C."/>
            <person name="Ng V."/>
            <person name="Clum A."/>
            <person name="Ohm R."/>
            <person name="Martin F."/>
            <person name="Silar P."/>
            <person name="Natvig D."/>
            <person name="Lalanne C."/>
            <person name="Gautier V."/>
            <person name="Ament-Velasquez S.L."/>
            <person name="Kruys A."/>
            <person name="Hutchinson M.I."/>
            <person name="Powell A.J."/>
            <person name="Barry K."/>
            <person name="Miller A.N."/>
            <person name="Grigoriev I.V."/>
            <person name="Debuchy R."/>
            <person name="Gladieux P."/>
            <person name="Thoren M.H."/>
            <person name="Johannesson H."/>
        </authorList>
    </citation>
    <scope>NUCLEOTIDE SEQUENCE</scope>
    <source>
        <strain evidence="2">CBS 731.68</strain>
    </source>
</reference>
<accession>A0AAN6TTM3</accession>
<dbReference type="GeneID" id="87822748"/>
<organism evidence="2 3">
    <name type="scientific">Parathielavia appendiculata</name>
    <dbReference type="NCBI Taxonomy" id="2587402"/>
    <lineage>
        <taxon>Eukaryota</taxon>
        <taxon>Fungi</taxon>
        <taxon>Dikarya</taxon>
        <taxon>Ascomycota</taxon>
        <taxon>Pezizomycotina</taxon>
        <taxon>Sordariomycetes</taxon>
        <taxon>Sordariomycetidae</taxon>
        <taxon>Sordariales</taxon>
        <taxon>Chaetomiaceae</taxon>
        <taxon>Parathielavia</taxon>
    </lineage>
</organism>
<name>A0AAN6TTM3_9PEZI</name>
<proteinExistence type="predicted"/>